<reference evidence="1" key="1">
    <citation type="submission" date="2016-10" db="EMBL/GenBank/DDBJ databases">
        <authorList>
            <person name="de Groot N.N."/>
        </authorList>
    </citation>
    <scope>NUCLEOTIDE SEQUENCE [LARGE SCALE GENOMIC DNA]</scope>
    <source>
        <strain evidence="1">ATCC 25963</strain>
    </source>
</reference>
<accession>A0A1I2H6N2</accession>
<proteinExistence type="predicted"/>
<protein>
    <recommendedName>
        <fullName evidence="4">Tat (Twin-arginine translocation) pathway signal sequence</fullName>
    </recommendedName>
</protein>
<dbReference type="InterPro" id="IPR011447">
    <property type="entry name" value="DUF1552"/>
</dbReference>
<name>A0A1I2H6N2_9BACT</name>
<gene>
    <name evidence="1" type="ORF">SAMN02745121_07737</name>
    <name evidence="2" type="ORF">SAMN02745121_08331</name>
</gene>
<dbReference type="Proteomes" id="UP000199400">
    <property type="component" value="Unassembled WGS sequence"/>
</dbReference>
<dbReference type="EMBL" id="FOMX01000051">
    <property type="protein sequence ID" value="SFF35263.1"/>
    <property type="molecule type" value="Genomic_DNA"/>
</dbReference>
<evidence type="ECO:0000313" key="3">
    <source>
        <dbReference type="Proteomes" id="UP000199400"/>
    </source>
</evidence>
<dbReference type="STRING" id="54.SAMN02745121_07737"/>
<dbReference type="PROSITE" id="PS51318">
    <property type="entry name" value="TAT"/>
    <property type="match status" value="1"/>
</dbReference>
<dbReference type="AlphaFoldDB" id="A0A1I2H6N2"/>
<keyword evidence="3" id="KW-1185">Reference proteome</keyword>
<sequence>MTMRRRNFLRGACGVAVALPFLESLNWRRFIKTARAAEPGGKRLVVFFMCNGVNMETFFPAAPGPLTAASLMGTSIEPLADYAGKLLIPRGMHMVPKGWGQDADTPGDDHAKGMGHKLTAEALDPNTLYARGISVDQRAAQELNKDGSPSMTLSVGWRHTNVLGHISYAGNNTPVTPEGNPWLTYQDLMGLGGLDEMVKMQIATRRQSVLDLVEEEFKALKAKNLSQADTLKLEMHADSIRDLEIDMVGNGLIECALDPARAAEIEAIDPNSVQEDWQFKTIGLMQLDVLAMAIACGATSVGSIQWASGSGGPIYKWDGMNHEFNHHKLSHGNTKDDNSGEEVAGYLEMLTQIDRWHAEQYRHLLDRLSSYTEGDGTVLDNSAVVWLNELSDGKAHSYLDLPVIIAGSAGGYLKQGQYIDLIGGQDPWVQTHPHNRLLITLLNAVGCTDDGGPVTQFGRAGLEQGEYAELRA</sequence>
<evidence type="ECO:0008006" key="4">
    <source>
        <dbReference type="Google" id="ProtNLM"/>
    </source>
</evidence>
<evidence type="ECO:0000313" key="2">
    <source>
        <dbReference type="EMBL" id="SFF35263.1"/>
    </source>
</evidence>
<dbReference type="EMBL" id="FOMX01000039">
    <property type="protein sequence ID" value="SFF25342.1"/>
    <property type="molecule type" value="Genomic_DNA"/>
</dbReference>
<reference evidence="3" key="2">
    <citation type="submission" date="2016-10" db="EMBL/GenBank/DDBJ databases">
        <authorList>
            <person name="Varghese N."/>
            <person name="Submissions S."/>
        </authorList>
    </citation>
    <scope>NUCLEOTIDE SEQUENCE [LARGE SCALE GENOMIC DNA]</scope>
    <source>
        <strain evidence="3">ATCC 25963</strain>
    </source>
</reference>
<evidence type="ECO:0000313" key="1">
    <source>
        <dbReference type="EMBL" id="SFF25342.1"/>
    </source>
</evidence>
<organism evidence="1 3">
    <name type="scientific">Nannocystis exedens</name>
    <dbReference type="NCBI Taxonomy" id="54"/>
    <lineage>
        <taxon>Bacteria</taxon>
        <taxon>Pseudomonadati</taxon>
        <taxon>Myxococcota</taxon>
        <taxon>Polyangia</taxon>
        <taxon>Nannocystales</taxon>
        <taxon>Nannocystaceae</taxon>
        <taxon>Nannocystis</taxon>
    </lineage>
</organism>
<dbReference type="InterPro" id="IPR006311">
    <property type="entry name" value="TAT_signal"/>
</dbReference>
<dbReference type="Pfam" id="PF07586">
    <property type="entry name" value="HXXSHH"/>
    <property type="match status" value="1"/>
</dbReference>